<feature type="binding site" evidence="7">
    <location>
        <position position="127"/>
    </location>
    <ligand>
        <name>(2S)-2-hydroxy-3-oxobutyl phosphate</name>
        <dbReference type="ChEBI" id="CHEBI:58830"/>
    </ligand>
</feature>
<dbReference type="RefSeq" id="WP_167188773.1">
    <property type="nucleotide sequence ID" value="NZ_JAAONZ010000013.1"/>
</dbReference>
<accession>A0A9E5JWU4</accession>
<dbReference type="Gene3D" id="3.40.50.960">
    <property type="entry name" value="Lumazine/riboflavin synthase"/>
    <property type="match status" value="1"/>
</dbReference>
<dbReference type="PANTHER" id="PTHR21058">
    <property type="entry name" value="6,7-DIMETHYL-8-RIBITYLLUMAZINE SYNTHASE DMRL SYNTHASE LUMAZINE SYNTHASE"/>
    <property type="match status" value="1"/>
</dbReference>
<comment type="caution">
    <text evidence="7">Lacks conserved residue(s) required for the propagation of feature annotation.</text>
</comment>
<feature type="binding site" evidence="7">
    <location>
        <position position="113"/>
    </location>
    <ligand>
        <name>5-amino-6-(D-ribitylamino)uracil</name>
        <dbReference type="ChEBI" id="CHEBI:15934"/>
    </ligand>
</feature>
<evidence type="ECO:0000313" key="9">
    <source>
        <dbReference type="Proteomes" id="UP000787472"/>
    </source>
</evidence>
<keyword evidence="4 7" id="KW-0686">Riboflavin biosynthesis</keyword>
<proteinExistence type="inferred from homology"/>
<dbReference type="InterPro" id="IPR036467">
    <property type="entry name" value="LS/RS_sf"/>
</dbReference>
<dbReference type="GO" id="GO:0009231">
    <property type="term" value="P:riboflavin biosynthetic process"/>
    <property type="evidence" value="ECO:0007669"/>
    <property type="project" value="UniProtKB-UniRule"/>
</dbReference>
<evidence type="ECO:0000256" key="3">
    <source>
        <dbReference type="ARBA" id="ARBA00012664"/>
    </source>
</evidence>
<comment type="pathway">
    <text evidence="1 7">Cofactor biosynthesis; riboflavin biosynthesis; riboflavin from 2-hydroxy-3-oxobutyl phosphate and 5-amino-6-(D-ribitylamino)uracil: step 1/2.</text>
</comment>
<dbReference type="HAMAP" id="MF_00178">
    <property type="entry name" value="Lumazine_synth"/>
    <property type="match status" value="1"/>
</dbReference>
<evidence type="ECO:0000313" key="8">
    <source>
        <dbReference type="EMBL" id="NHO66961.1"/>
    </source>
</evidence>
<reference evidence="8" key="1">
    <citation type="submission" date="2020-03" db="EMBL/GenBank/DDBJ databases">
        <authorList>
            <person name="Guo F."/>
        </authorList>
    </citation>
    <scope>NUCLEOTIDE SEQUENCE</scope>
    <source>
        <strain evidence="8">JCM 30134</strain>
    </source>
</reference>
<comment type="function">
    <text evidence="7">Catalyzes the formation of 6,7-dimethyl-8-ribityllumazine by condensation of 5-amino-6-(D-ribitylamino)uracil with 3,4-dihydroxy-2-butanone 4-phosphate. This is the penultimate step in the biosynthesis of riboflavin.</text>
</comment>
<protein>
    <recommendedName>
        <fullName evidence="3 7">6,7-dimethyl-8-ribityllumazine synthase</fullName>
        <shortName evidence="7">DMRL synthase</shortName>
        <shortName evidence="7">LS</shortName>
        <shortName evidence="7">Lumazine synthase</shortName>
        <ecNumber evidence="3 7">2.5.1.78</ecNumber>
    </recommendedName>
</protein>
<feature type="binding site" evidence="7">
    <location>
        <position position="24"/>
    </location>
    <ligand>
        <name>5-amino-6-(D-ribitylamino)uracil</name>
        <dbReference type="ChEBI" id="CHEBI:15934"/>
    </ligand>
</feature>
<evidence type="ECO:0000256" key="6">
    <source>
        <dbReference type="ARBA" id="ARBA00048785"/>
    </source>
</evidence>
<name>A0A9E5JWU4_9GAMM</name>
<feature type="binding site" evidence="7">
    <location>
        <begin position="56"/>
        <end position="58"/>
    </location>
    <ligand>
        <name>5-amino-6-(D-ribitylamino)uracil</name>
        <dbReference type="ChEBI" id="CHEBI:15934"/>
    </ligand>
</feature>
<dbReference type="InterPro" id="IPR002180">
    <property type="entry name" value="LS/RS"/>
</dbReference>
<evidence type="ECO:0000256" key="2">
    <source>
        <dbReference type="ARBA" id="ARBA00007424"/>
    </source>
</evidence>
<comment type="similarity">
    <text evidence="2 7">Belongs to the DMRL synthase family.</text>
</comment>
<dbReference type="GO" id="GO:0009349">
    <property type="term" value="C:riboflavin synthase complex"/>
    <property type="evidence" value="ECO:0007669"/>
    <property type="project" value="InterPro"/>
</dbReference>
<evidence type="ECO:0000256" key="4">
    <source>
        <dbReference type="ARBA" id="ARBA00022619"/>
    </source>
</evidence>
<dbReference type="Pfam" id="PF00885">
    <property type="entry name" value="DMRL_synthase"/>
    <property type="match status" value="1"/>
</dbReference>
<comment type="caution">
    <text evidence="8">The sequence shown here is derived from an EMBL/GenBank/DDBJ whole genome shotgun (WGS) entry which is preliminary data.</text>
</comment>
<feature type="binding site" evidence="7">
    <location>
        <begin position="80"/>
        <end position="82"/>
    </location>
    <ligand>
        <name>5-amino-6-(D-ribitylamino)uracil</name>
        <dbReference type="ChEBI" id="CHEBI:15934"/>
    </ligand>
</feature>
<evidence type="ECO:0000256" key="5">
    <source>
        <dbReference type="ARBA" id="ARBA00022679"/>
    </source>
</evidence>
<evidence type="ECO:0000256" key="1">
    <source>
        <dbReference type="ARBA" id="ARBA00004917"/>
    </source>
</evidence>
<comment type="catalytic activity">
    <reaction evidence="6 7">
        <text>(2S)-2-hydroxy-3-oxobutyl phosphate + 5-amino-6-(D-ribitylamino)uracil = 6,7-dimethyl-8-(1-D-ribityl)lumazine + phosphate + 2 H2O + H(+)</text>
        <dbReference type="Rhea" id="RHEA:26152"/>
        <dbReference type="ChEBI" id="CHEBI:15377"/>
        <dbReference type="ChEBI" id="CHEBI:15378"/>
        <dbReference type="ChEBI" id="CHEBI:15934"/>
        <dbReference type="ChEBI" id="CHEBI:43474"/>
        <dbReference type="ChEBI" id="CHEBI:58201"/>
        <dbReference type="ChEBI" id="CHEBI:58830"/>
        <dbReference type="EC" id="2.5.1.78"/>
    </reaction>
</comment>
<keyword evidence="9" id="KW-1185">Reference proteome</keyword>
<dbReference type="AlphaFoldDB" id="A0A9E5JWU4"/>
<keyword evidence="5 7" id="KW-0808">Transferase</keyword>
<sequence>MTSFDTLKKTQSKPSRIAVVQASWHRDIVDRCVQSFISEITQLTDNTVEVFEVPGAYEIPLQAKLLANSGQYSAVVGAGLVVDGGIYRHDFVAQAVVSGMMQVQLETLVPVFSVVLTPHQFQETDDHRNFFSEHFVKKGAEAAHSCAATLSLMETLPAAAAS</sequence>
<dbReference type="InterPro" id="IPR034964">
    <property type="entry name" value="LS"/>
</dbReference>
<dbReference type="SUPFAM" id="SSF52121">
    <property type="entry name" value="Lumazine synthase"/>
    <property type="match status" value="1"/>
</dbReference>
<dbReference type="PANTHER" id="PTHR21058:SF0">
    <property type="entry name" value="6,7-DIMETHYL-8-RIBITYLLUMAZINE SYNTHASE"/>
    <property type="match status" value="1"/>
</dbReference>
<dbReference type="GO" id="GO:0000906">
    <property type="term" value="F:6,7-dimethyl-8-ribityllumazine synthase activity"/>
    <property type="evidence" value="ECO:0007669"/>
    <property type="project" value="UniProtKB-UniRule"/>
</dbReference>
<dbReference type="EMBL" id="JAAONZ010000013">
    <property type="protein sequence ID" value="NHO66961.1"/>
    <property type="molecule type" value="Genomic_DNA"/>
</dbReference>
<comment type="subunit">
    <text evidence="7">Forms an icosahedral capsid composed of 60 subunits, arranged as a dodecamer of pentamers.</text>
</comment>
<evidence type="ECO:0000256" key="7">
    <source>
        <dbReference type="HAMAP-Rule" id="MF_00178"/>
    </source>
</evidence>
<dbReference type="EC" id="2.5.1.78" evidence="3 7"/>
<dbReference type="GO" id="GO:0005829">
    <property type="term" value="C:cytosol"/>
    <property type="evidence" value="ECO:0007669"/>
    <property type="project" value="TreeGrafter"/>
</dbReference>
<dbReference type="Proteomes" id="UP000787472">
    <property type="component" value="Unassembled WGS sequence"/>
</dbReference>
<organism evidence="8 9">
    <name type="scientific">Pseudomaricurvus hydrocarbonicus</name>
    <dbReference type="NCBI Taxonomy" id="1470433"/>
    <lineage>
        <taxon>Bacteria</taxon>
        <taxon>Pseudomonadati</taxon>
        <taxon>Pseudomonadota</taxon>
        <taxon>Gammaproteobacteria</taxon>
        <taxon>Cellvibrionales</taxon>
        <taxon>Cellvibrionaceae</taxon>
        <taxon>Pseudomaricurvus</taxon>
    </lineage>
</organism>
<feature type="active site" description="Proton donor" evidence="7">
    <location>
        <position position="88"/>
    </location>
</feature>
<gene>
    <name evidence="7" type="primary">ribH</name>
    <name evidence="8" type="ORF">G8770_15530</name>
</gene>
<dbReference type="NCBIfam" id="NF009084">
    <property type="entry name" value="PRK12419.1"/>
    <property type="match status" value="1"/>
</dbReference>